<dbReference type="RefSeq" id="WP_161070881.1">
    <property type="nucleotide sequence ID" value="NZ_WWCU01000003.1"/>
</dbReference>
<reference evidence="12 13" key="1">
    <citation type="submission" date="2019-12" db="EMBL/GenBank/DDBJ databases">
        <title>Novel species isolated from a subtropical stream in China.</title>
        <authorList>
            <person name="Lu H."/>
        </authorList>
    </citation>
    <scope>NUCLEOTIDE SEQUENCE [LARGE SCALE GENOMIC DNA]</scope>
    <source>
        <strain evidence="12 13">FT127W</strain>
    </source>
</reference>
<dbReference type="FunFam" id="3.40.1010.10:FF:000001">
    <property type="entry name" value="Siroheme synthase"/>
    <property type="match status" value="1"/>
</dbReference>
<evidence type="ECO:0000313" key="12">
    <source>
        <dbReference type="EMBL" id="MYN06492.1"/>
    </source>
</evidence>
<dbReference type="Proteomes" id="UP000450676">
    <property type="component" value="Unassembled WGS sequence"/>
</dbReference>
<dbReference type="GO" id="GO:0009236">
    <property type="term" value="P:cobalamin biosynthetic process"/>
    <property type="evidence" value="ECO:0007669"/>
    <property type="project" value="UniProtKB-KW"/>
</dbReference>
<evidence type="ECO:0000256" key="2">
    <source>
        <dbReference type="ARBA" id="ARBA00012162"/>
    </source>
</evidence>
<dbReference type="Gene3D" id="3.30.950.10">
    <property type="entry name" value="Methyltransferase, Cobalt-precorrin-4 Transmethylase, Domain 2"/>
    <property type="match status" value="1"/>
</dbReference>
<sequence length="267" mass="27221">MNKQGKVTLVGAGPGDPDLLTIKAAKAIAAADVLLVDDLVNPDILACASPQARVIQVGKRGGCQSTPQEFIERLMIAEARAGHSVVRLKGGDPYLFGRGGEERAQLLAHGIEVDVVPGISSGLAAPSSIGIPLTHRSWSQGAVFVTGHGKDAGAEPNWPALAQSGLTLVIYMGVARCAAIQAGLLAGGARADTPVAVVQSATREAQRQLVTTLGELPQALAASGLGSPSIIVVGDVVRCADAWPDDARNGAPSLCAFAPQYATGTLN</sequence>
<dbReference type="InterPro" id="IPR014776">
    <property type="entry name" value="4pyrrole_Mease_sub2"/>
</dbReference>
<evidence type="ECO:0000256" key="7">
    <source>
        <dbReference type="ARBA" id="ARBA00023244"/>
    </source>
</evidence>
<dbReference type="FunFam" id="3.30.950.10:FF:000001">
    <property type="entry name" value="Siroheme synthase"/>
    <property type="match status" value="1"/>
</dbReference>
<proteinExistence type="inferred from homology"/>
<dbReference type="InterPro" id="IPR000878">
    <property type="entry name" value="4pyrrol_Mease"/>
</dbReference>
<evidence type="ECO:0000256" key="10">
    <source>
        <dbReference type="RuleBase" id="RU003960"/>
    </source>
</evidence>
<dbReference type="PROSITE" id="PS00840">
    <property type="entry name" value="SUMT_2"/>
    <property type="match status" value="1"/>
</dbReference>
<dbReference type="InterPro" id="IPR003043">
    <property type="entry name" value="Uropor_MeTrfase_CS"/>
</dbReference>
<comment type="pathway">
    <text evidence="8">Porphyrin-containing compound metabolism; siroheme biosynthesis; precorrin-2 from uroporphyrinogen III: step 1/1.</text>
</comment>
<dbReference type="GO" id="GO:0032259">
    <property type="term" value="P:methylation"/>
    <property type="evidence" value="ECO:0007669"/>
    <property type="project" value="UniProtKB-KW"/>
</dbReference>
<dbReference type="CDD" id="cd11642">
    <property type="entry name" value="SUMT"/>
    <property type="match status" value="1"/>
</dbReference>
<dbReference type="NCBIfam" id="NF004790">
    <property type="entry name" value="PRK06136.1"/>
    <property type="match status" value="1"/>
</dbReference>
<comment type="similarity">
    <text evidence="1 10">Belongs to the precorrin methyltransferase family.</text>
</comment>
<accession>A0A7X4KKU7</accession>
<evidence type="ECO:0000256" key="1">
    <source>
        <dbReference type="ARBA" id="ARBA00005879"/>
    </source>
</evidence>
<evidence type="ECO:0000256" key="9">
    <source>
        <dbReference type="ARBA" id="ARBA00060548"/>
    </source>
</evidence>
<dbReference type="PANTHER" id="PTHR45790:SF3">
    <property type="entry name" value="S-ADENOSYL-L-METHIONINE-DEPENDENT UROPORPHYRINOGEN III METHYLTRANSFERASE, CHLOROPLASTIC"/>
    <property type="match status" value="1"/>
</dbReference>
<dbReference type="InterPro" id="IPR050161">
    <property type="entry name" value="Siro_Cobalamin_biosynth"/>
</dbReference>
<organism evidence="12 13">
    <name type="scientific">Pseudoduganella aquatica</name>
    <dbReference type="NCBI Taxonomy" id="2660641"/>
    <lineage>
        <taxon>Bacteria</taxon>
        <taxon>Pseudomonadati</taxon>
        <taxon>Pseudomonadota</taxon>
        <taxon>Betaproteobacteria</taxon>
        <taxon>Burkholderiales</taxon>
        <taxon>Oxalobacteraceae</taxon>
        <taxon>Telluria group</taxon>
        <taxon>Pseudoduganella</taxon>
    </lineage>
</organism>
<dbReference type="Gene3D" id="3.40.1010.10">
    <property type="entry name" value="Cobalt-precorrin-4 Transmethylase, Domain 1"/>
    <property type="match status" value="1"/>
</dbReference>
<keyword evidence="6" id="KW-0949">S-adenosyl-L-methionine</keyword>
<keyword evidence="13" id="KW-1185">Reference proteome</keyword>
<dbReference type="AlphaFoldDB" id="A0A7X4KKU7"/>
<comment type="pathway">
    <text evidence="9">Cofactor biosynthesis; adenosylcobalamin biosynthesis; precorrin-2 from uroporphyrinogen III: step 1/1.</text>
</comment>
<dbReference type="EC" id="2.1.1.107" evidence="2"/>
<dbReference type="InterPro" id="IPR035996">
    <property type="entry name" value="4pyrrol_Methylase_sf"/>
</dbReference>
<keyword evidence="5 10" id="KW-0808">Transferase</keyword>
<dbReference type="Pfam" id="PF00590">
    <property type="entry name" value="TP_methylase"/>
    <property type="match status" value="1"/>
</dbReference>
<dbReference type="EMBL" id="WWCU01000003">
    <property type="protein sequence ID" value="MYN06492.1"/>
    <property type="molecule type" value="Genomic_DNA"/>
</dbReference>
<dbReference type="SUPFAM" id="SSF53790">
    <property type="entry name" value="Tetrapyrrole methylase"/>
    <property type="match status" value="1"/>
</dbReference>
<evidence type="ECO:0000259" key="11">
    <source>
        <dbReference type="Pfam" id="PF00590"/>
    </source>
</evidence>
<keyword evidence="7" id="KW-0627">Porphyrin biosynthesis</keyword>
<dbReference type="NCBIfam" id="TIGR01469">
    <property type="entry name" value="cobA_cysG_Cterm"/>
    <property type="match status" value="1"/>
</dbReference>
<evidence type="ECO:0000256" key="3">
    <source>
        <dbReference type="ARBA" id="ARBA00022573"/>
    </source>
</evidence>
<feature type="domain" description="Tetrapyrrole methylase" evidence="11">
    <location>
        <begin position="6"/>
        <end position="216"/>
    </location>
</feature>
<evidence type="ECO:0000313" key="13">
    <source>
        <dbReference type="Proteomes" id="UP000450676"/>
    </source>
</evidence>
<dbReference type="UniPathway" id="UPA00262">
    <property type="reaction ID" value="UER00211"/>
</dbReference>
<evidence type="ECO:0000256" key="5">
    <source>
        <dbReference type="ARBA" id="ARBA00022679"/>
    </source>
</evidence>
<dbReference type="InterPro" id="IPR006366">
    <property type="entry name" value="CobA/CysG_C"/>
</dbReference>
<keyword evidence="3" id="KW-0169">Cobalamin biosynthesis</keyword>
<name>A0A7X4KKU7_9BURK</name>
<dbReference type="GO" id="GO:0019354">
    <property type="term" value="P:siroheme biosynthetic process"/>
    <property type="evidence" value="ECO:0007669"/>
    <property type="project" value="UniProtKB-UniPathway"/>
</dbReference>
<dbReference type="PANTHER" id="PTHR45790">
    <property type="entry name" value="SIROHEME SYNTHASE-RELATED"/>
    <property type="match status" value="1"/>
</dbReference>
<comment type="caution">
    <text evidence="12">The sequence shown here is derived from an EMBL/GenBank/DDBJ whole genome shotgun (WGS) entry which is preliminary data.</text>
</comment>
<dbReference type="PROSITE" id="PS00839">
    <property type="entry name" value="SUMT_1"/>
    <property type="match status" value="1"/>
</dbReference>
<evidence type="ECO:0000256" key="6">
    <source>
        <dbReference type="ARBA" id="ARBA00022691"/>
    </source>
</evidence>
<dbReference type="GO" id="GO:0004851">
    <property type="term" value="F:uroporphyrin-III C-methyltransferase activity"/>
    <property type="evidence" value="ECO:0007669"/>
    <property type="project" value="UniProtKB-EC"/>
</dbReference>
<evidence type="ECO:0000256" key="4">
    <source>
        <dbReference type="ARBA" id="ARBA00022603"/>
    </source>
</evidence>
<dbReference type="InterPro" id="IPR014777">
    <property type="entry name" value="4pyrrole_Mease_sub1"/>
</dbReference>
<evidence type="ECO:0000256" key="8">
    <source>
        <dbReference type="ARBA" id="ARBA00025705"/>
    </source>
</evidence>
<keyword evidence="4 10" id="KW-0489">Methyltransferase</keyword>
<gene>
    <name evidence="12" type="primary">cobA</name>
    <name evidence="12" type="ORF">GTP77_03995</name>
</gene>
<protein>
    <recommendedName>
        <fullName evidence="2">uroporphyrinogen-III C-methyltransferase</fullName>
        <ecNumber evidence="2">2.1.1.107</ecNumber>
    </recommendedName>
</protein>